<feature type="domain" description="Peptidoglycan binding" evidence="2">
    <location>
        <begin position="92"/>
        <end position="176"/>
    </location>
</feature>
<evidence type="ECO:0000259" key="2">
    <source>
        <dbReference type="Pfam" id="PF09374"/>
    </source>
</evidence>
<dbReference type="InterPro" id="IPR023346">
    <property type="entry name" value="Lysozyme-like_dom_sf"/>
</dbReference>
<sequence>MNPVIDGILALEGGYTNNPHDRGGETHWGITEATARANGYNGEMKALTRDEAYAILENAYWIKPGFENVSHLSWPISFELCDAAVNIGPRFPCIWLQRWLNVFNKEQKLYHDIKVDGRIGAMTLQALESFLQARGAEGEKVLLKALNCSQGAYYLNITEERVQNEQFVYGWLNNRVA</sequence>
<dbReference type="AlphaFoldDB" id="A0A482PUG4"/>
<dbReference type="RefSeq" id="WP_012904399.1">
    <property type="nucleotide sequence ID" value="NZ_CAJTBI010000025.1"/>
</dbReference>
<dbReference type="InterPro" id="IPR018537">
    <property type="entry name" value="Peptidoglycan-bd_3"/>
</dbReference>
<evidence type="ECO:0000313" key="3">
    <source>
        <dbReference type="EMBL" id="QBY31270.1"/>
    </source>
</evidence>
<dbReference type="InterPro" id="IPR008565">
    <property type="entry name" value="TtsA-like_GH18_dom"/>
</dbReference>
<dbReference type="CDD" id="cd13926">
    <property type="entry name" value="N-acetylmuramidase_GH108"/>
    <property type="match status" value="1"/>
</dbReference>
<dbReference type="OMA" id="LENAYWI"/>
<reference evidence="3" key="1">
    <citation type="submission" date="2019-03" db="EMBL/GenBank/DDBJ databases">
        <title>Complete genome sequence of enteropathogenic Citrobacter rodentium strain DBS100.</title>
        <authorList>
            <person name="Popov G."/>
            <person name="Fiebig A."/>
            <person name="Shideler S."/>
            <person name="Coombes B."/>
            <person name="Savchenko A."/>
        </authorList>
    </citation>
    <scope>NUCLEOTIDE SEQUENCE</scope>
    <source>
        <strain evidence="3">DBS100</strain>
    </source>
</reference>
<evidence type="ECO:0000259" key="1">
    <source>
        <dbReference type="Pfam" id="PF05838"/>
    </source>
</evidence>
<organism evidence="3">
    <name type="scientific">Citrobacter rodentium</name>
    <dbReference type="NCBI Taxonomy" id="67825"/>
    <lineage>
        <taxon>Bacteria</taxon>
        <taxon>Pseudomonadati</taxon>
        <taxon>Pseudomonadota</taxon>
        <taxon>Gammaproteobacteria</taxon>
        <taxon>Enterobacterales</taxon>
        <taxon>Enterobacteriaceae</taxon>
        <taxon>Citrobacter</taxon>
    </lineage>
</organism>
<proteinExistence type="predicted"/>
<feature type="domain" description="TtsA-like Glycoside hydrolase family 108" evidence="1">
    <location>
        <begin position="6"/>
        <end position="88"/>
    </location>
</feature>
<gene>
    <name evidence="3" type="ORF">E2R62_22305</name>
</gene>
<dbReference type="EMBL" id="CP038008">
    <property type="protein sequence ID" value="QBY31270.1"/>
    <property type="molecule type" value="Genomic_DNA"/>
</dbReference>
<dbReference type="Pfam" id="PF05838">
    <property type="entry name" value="Glyco_hydro_108"/>
    <property type="match status" value="1"/>
</dbReference>
<dbReference type="Pfam" id="PF09374">
    <property type="entry name" value="PG_binding_3"/>
    <property type="match status" value="1"/>
</dbReference>
<protein>
    <submittedName>
        <fullName evidence="3">Uncharacterized protein</fullName>
    </submittedName>
</protein>
<dbReference type="Gene3D" id="1.20.141.10">
    <property type="entry name" value="Chitosanase, subunit A, domain 1"/>
    <property type="match status" value="1"/>
</dbReference>
<name>A0A482PUG4_CITRO</name>
<dbReference type="SUPFAM" id="SSF53955">
    <property type="entry name" value="Lysozyme-like"/>
    <property type="match status" value="1"/>
</dbReference>
<accession>A0A482PUG4</accession>